<dbReference type="SMART" id="SM00849">
    <property type="entry name" value="Lactamase_B"/>
    <property type="match status" value="1"/>
</dbReference>
<dbReference type="InterPro" id="IPR050855">
    <property type="entry name" value="NDM-1-like"/>
</dbReference>
<evidence type="ECO:0000259" key="1">
    <source>
        <dbReference type="SMART" id="SM00849"/>
    </source>
</evidence>
<dbReference type="SUPFAM" id="SSF56281">
    <property type="entry name" value="Metallo-hydrolase/oxidoreductase"/>
    <property type="match status" value="1"/>
</dbReference>
<name>A0ABD6DGQ1_9EURY</name>
<dbReference type="InterPro" id="IPR001279">
    <property type="entry name" value="Metallo-B-lactamas"/>
</dbReference>
<dbReference type="Gene3D" id="3.60.15.10">
    <property type="entry name" value="Ribonuclease Z/Hydroxyacylglutathione hydrolase-like"/>
    <property type="match status" value="1"/>
</dbReference>
<evidence type="ECO:0000313" key="2">
    <source>
        <dbReference type="EMBL" id="MFD1645412.1"/>
    </source>
</evidence>
<dbReference type="EMBL" id="JBHUDO010000002">
    <property type="protein sequence ID" value="MFD1645412.1"/>
    <property type="molecule type" value="Genomic_DNA"/>
</dbReference>
<proteinExistence type="predicted"/>
<gene>
    <name evidence="2" type="ORF">ACFSBL_06940</name>
</gene>
<protein>
    <submittedName>
        <fullName evidence="2">MBL fold metallo-hydrolase</fullName>
    </submittedName>
</protein>
<comment type="caution">
    <text evidence="2">The sequence shown here is derived from an EMBL/GenBank/DDBJ whole genome shotgun (WGS) entry which is preliminary data.</text>
</comment>
<dbReference type="InterPro" id="IPR036866">
    <property type="entry name" value="RibonucZ/Hydroxyglut_hydro"/>
</dbReference>
<sequence length="228" mass="24083">MTPDGVHTLTFEFAFGGRELTVHPTAVETDHGVVLLDVGLPGATDQLRDALADAGLALDDVSLVLLTHHDGDHAAGLAELEGETPLIVATHEDEAPYVDGRRHPAKADPDDDRYPPVTVDLELTGGETFHTVAGPMWVVETPGHSPGHVSLYFPDHGFLVAGDAMTNDNQGPDDFGGPKPHFTPEMDRAVGSVGRLAELDVETTHCYHGGTADAGTDDIAAVYEALRG</sequence>
<dbReference type="CDD" id="cd07721">
    <property type="entry name" value="yflN-like_MBL-fold"/>
    <property type="match status" value="1"/>
</dbReference>
<evidence type="ECO:0000313" key="3">
    <source>
        <dbReference type="Proteomes" id="UP001597034"/>
    </source>
</evidence>
<dbReference type="Proteomes" id="UP001597034">
    <property type="component" value="Unassembled WGS sequence"/>
</dbReference>
<feature type="domain" description="Metallo-beta-lactamase" evidence="1">
    <location>
        <begin position="21"/>
        <end position="208"/>
    </location>
</feature>
<dbReference type="AlphaFoldDB" id="A0ABD6DGQ1"/>
<organism evidence="2 3">
    <name type="scientific">Haloarchaeobius litoreus</name>
    <dbReference type="NCBI Taxonomy" id="755306"/>
    <lineage>
        <taxon>Archaea</taxon>
        <taxon>Methanobacteriati</taxon>
        <taxon>Methanobacteriota</taxon>
        <taxon>Stenosarchaea group</taxon>
        <taxon>Halobacteria</taxon>
        <taxon>Halobacteriales</taxon>
        <taxon>Halorubellaceae</taxon>
        <taxon>Haloarchaeobius</taxon>
    </lineage>
</organism>
<accession>A0ABD6DGQ1</accession>
<dbReference type="Pfam" id="PF00753">
    <property type="entry name" value="Lactamase_B"/>
    <property type="match status" value="1"/>
</dbReference>
<dbReference type="RefSeq" id="WP_256399075.1">
    <property type="nucleotide sequence ID" value="NZ_JANHJR010000001.1"/>
</dbReference>
<keyword evidence="3" id="KW-1185">Reference proteome</keyword>
<dbReference type="PANTHER" id="PTHR42951">
    <property type="entry name" value="METALLO-BETA-LACTAMASE DOMAIN-CONTAINING"/>
    <property type="match status" value="1"/>
</dbReference>
<dbReference type="PANTHER" id="PTHR42951:SF17">
    <property type="entry name" value="METALLO-BETA-LACTAMASE DOMAIN-CONTAINING PROTEIN"/>
    <property type="match status" value="1"/>
</dbReference>
<reference evidence="2 3" key="1">
    <citation type="journal article" date="2019" name="Int. J. Syst. Evol. Microbiol.">
        <title>The Global Catalogue of Microorganisms (GCM) 10K type strain sequencing project: providing services to taxonomists for standard genome sequencing and annotation.</title>
        <authorList>
            <consortium name="The Broad Institute Genomics Platform"/>
            <consortium name="The Broad Institute Genome Sequencing Center for Infectious Disease"/>
            <person name="Wu L."/>
            <person name="Ma J."/>
        </authorList>
    </citation>
    <scope>NUCLEOTIDE SEQUENCE [LARGE SCALE GENOMIC DNA]</scope>
    <source>
        <strain evidence="2 3">CGMCC 1.10390</strain>
    </source>
</reference>